<dbReference type="KEGG" id="pbh:AAW51_2399"/>
<dbReference type="PATRIC" id="fig|413882.6.peg.2511"/>
<evidence type="ECO:0000313" key="3">
    <source>
        <dbReference type="Proteomes" id="UP000035352"/>
    </source>
</evidence>
<dbReference type="OrthoDB" id="9787435at2"/>
<dbReference type="RefSeq" id="WP_047194811.1">
    <property type="nucleotide sequence ID" value="NZ_CP011371.1"/>
</dbReference>
<keyword evidence="3" id="KW-1185">Reference proteome</keyword>
<reference evidence="2 3" key="1">
    <citation type="submission" date="2015-05" db="EMBL/GenBank/DDBJ databases">
        <authorList>
            <person name="Tang B."/>
            <person name="Yu Y."/>
        </authorList>
    </citation>
    <scope>NUCLEOTIDE SEQUENCE [LARGE SCALE GENOMIC DNA]</scope>
    <source>
        <strain evidence="2 3">DSM 7029</strain>
    </source>
</reference>
<dbReference type="SUPFAM" id="SSF50129">
    <property type="entry name" value="GroES-like"/>
    <property type="match status" value="1"/>
</dbReference>
<dbReference type="Gene3D" id="3.90.180.10">
    <property type="entry name" value="Medium-chain alcohol dehydrogenases, catalytic domain"/>
    <property type="match status" value="1"/>
</dbReference>
<dbReference type="InterPro" id="IPR013149">
    <property type="entry name" value="ADH-like_C"/>
</dbReference>
<dbReference type="STRING" id="413882.AAW51_2399"/>
<dbReference type="Pfam" id="PF08240">
    <property type="entry name" value="ADH_N"/>
    <property type="match status" value="1"/>
</dbReference>
<dbReference type="Proteomes" id="UP000035352">
    <property type="component" value="Chromosome"/>
</dbReference>
<evidence type="ECO:0000259" key="1">
    <source>
        <dbReference type="SMART" id="SM00829"/>
    </source>
</evidence>
<gene>
    <name evidence="2" type="ORF">AAW51_2399</name>
</gene>
<organism evidence="2 3">
    <name type="scientific">Caldimonas brevitalea</name>
    <dbReference type="NCBI Taxonomy" id="413882"/>
    <lineage>
        <taxon>Bacteria</taxon>
        <taxon>Pseudomonadati</taxon>
        <taxon>Pseudomonadota</taxon>
        <taxon>Betaproteobacteria</taxon>
        <taxon>Burkholderiales</taxon>
        <taxon>Sphaerotilaceae</taxon>
        <taxon>Caldimonas</taxon>
    </lineage>
</organism>
<name>A0A0G3BRB4_9BURK</name>
<dbReference type="InterPro" id="IPR020843">
    <property type="entry name" value="ER"/>
</dbReference>
<dbReference type="SMART" id="SM00829">
    <property type="entry name" value="PKS_ER"/>
    <property type="match status" value="1"/>
</dbReference>
<proteinExistence type="predicted"/>
<dbReference type="PANTHER" id="PTHR45033">
    <property type="match status" value="1"/>
</dbReference>
<feature type="domain" description="Enoyl reductase (ER)" evidence="1">
    <location>
        <begin position="9"/>
        <end position="332"/>
    </location>
</feature>
<dbReference type="PANTHER" id="PTHR45033:SF2">
    <property type="entry name" value="ZINC-TYPE ALCOHOL DEHYDROGENASE-LIKE PROTEIN C1773.06C"/>
    <property type="match status" value="1"/>
</dbReference>
<dbReference type="AlphaFoldDB" id="A0A0G3BRB4"/>
<dbReference type="InterPro" id="IPR011032">
    <property type="entry name" value="GroES-like_sf"/>
</dbReference>
<dbReference type="CDD" id="cd08276">
    <property type="entry name" value="MDR7"/>
    <property type="match status" value="1"/>
</dbReference>
<dbReference type="Pfam" id="PF00107">
    <property type="entry name" value="ADH_zinc_N"/>
    <property type="match status" value="1"/>
</dbReference>
<dbReference type="InterPro" id="IPR052711">
    <property type="entry name" value="Zinc_ADH-like"/>
</dbReference>
<dbReference type="GO" id="GO:0016491">
    <property type="term" value="F:oxidoreductase activity"/>
    <property type="evidence" value="ECO:0007669"/>
    <property type="project" value="InterPro"/>
</dbReference>
<dbReference type="Gene3D" id="3.40.50.720">
    <property type="entry name" value="NAD(P)-binding Rossmann-like Domain"/>
    <property type="match status" value="1"/>
</dbReference>
<dbReference type="EMBL" id="CP011371">
    <property type="protein sequence ID" value="AKJ29090.1"/>
    <property type="molecule type" value="Genomic_DNA"/>
</dbReference>
<accession>A0A0G3BRB4</accession>
<protein>
    <submittedName>
        <fullName evidence="2">NADPH:quinone oxidoreductase</fullName>
    </submittedName>
</protein>
<sequence length="335" mass="35051">MKAYRTGTGAEAGLQWVDLAPRALGAHEVRVRMQAVSLNYRDVMVASGHYPVAVGQPILASDGAGEVVEVGSEVSRFRVGDRVVTTFFQDWASGPQPARAELTALGAAIDGVLAEEVVLGEQGLLPVPAHFNARQAATLPVAGVTAWTSLFVHGGARPGDTVLLLGTGGVSIWALQLAKAAGLRVIITSSSDDKLAQARALGADRTVNYRRHPEWQDEVLKLTDGLGADLTVEVGGAGTLPRSIAATRVGGTIALVGVLTGMGESINPLPLLIGAKRLQGVLVGSREHQEQLQRFVATSGLAPVIDRVFPFAQAPEALAYLKSGQHFGKVLIEIG</sequence>
<dbReference type="InterPro" id="IPR013154">
    <property type="entry name" value="ADH-like_N"/>
</dbReference>
<dbReference type="InterPro" id="IPR036291">
    <property type="entry name" value="NAD(P)-bd_dom_sf"/>
</dbReference>
<evidence type="ECO:0000313" key="2">
    <source>
        <dbReference type="EMBL" id="AKJ29090.1"/>
    </source>
</evidence>
<dbReference type="SUPFAM" id="SSF51735">
    <property type="entry name" value="NAD(P)-binding Rossmann-fold domains"/>
    <property type="match status" value="1"/>
</dbReference>